<dbReference type="InterPro" id="IPR036179">
    <property type="entry name" value="Ig-like_dom_sf"/>
</dbReference>
<evidence type="ECO:0000313" key="3">
    <source>
        <dbReference type="Proteomes" id="UP001529510"/>
    </source>
</evidence>
<dbReference type="PANTHER" id="PTHR21063">
    <property type="entry name" value="LFA-3"/>
    <property type="match status" value="1"/>
</dbReference>
<sequence length="115" mass="12816">TPSVIDVGEAEMKIVSVMEGAPVTLHVPEIHGDELIVWRFGDEGKLIAKHDVEAKSPTLYDETDERFRDRLKLDHQTGSLIITNSRTTDSGLYKVKISSNKQTLYKRFTVTVSGG</sequence>
<organism evidence="2 3">
    <name type="scientific">Cirrhinus mrigala</name>
    <name type="common">Mrigala</name>
    <dbReference type="NCBI Taxonomy" id="683832"/>
    <lineage>
        <taxon>Eukaryota</taxon>
        <taxon>Metazoa</taxon>
        <taxon>Chordata</taxon>
        <taxon>Craniata</taxon>
        <taxon>Vertebrata</taxon>
        <taxon>Euteleostomi</taxon>
        <taxon>Actinopterygii</taxon>
        <taxon>Neopterygii</taxon>
        <taxon>Teleostei</taxon>
        <taxon>Ostariophysi</taxon>
        <taxon>Cypriniformes</taxon>
        <taxon>Cyprinidae</taxon>
        <taxon>Labeoninae</taxon>
        <taxon>Labeonini</taxon>
        <taxon>Cirrhinus</taxon>
    </lineage>
</organism>
<proteinExistence type="predicted"/>
<dbReference type="SMART" id="SM00409">
    <property type="entry name" value="IG"/>
    <property type="match status" value="1"/>
</dbReference>
<reference evidence="2 3" key="1">
    <citation type="submission" date="2024-05" db="EMBL/GenBank/DDBJ databases">
        <title>Genome sequencing and assembly of Indian major carp, Cirrhinus mrigala (Hamilton, 1822).</title>
        <authorList>
            <person name="Mohindra V."/>
            <person name="Chowdhury L.M."/>
            <person name="Lal K."/>
            <person name="Jena J.K."/>
        </authorList>
    </citation>
    <scope>NUCLEOTIDE SEQUENCE [LARGE SCALE GENOMIC DNA]</scope>
    <source>
        <strain evidence="2">CM1030</strain>
        <tissue evidence="2">Blood</tissue>
    </source>
</reference>
<comment type="caution">
    <text evidence="2">The sequence shown here is derived from an EMBL/GenBank/DDBJ whole genome shotgun (WGS) entry which is preliminary data.</text>
</comment>
<dbReference type="InterPro" id="IPR003599">
    <property type="entry name" value="Ig_sub"/>
</dbReference>
<name>A0ABD0NIR7_CIRMR</name>
<dbReference type="EMBL" id="JAMKFB020000022">
    <property type="protein sequence ID" value="KAL0161111.1"/>
    <property type="molecule type" value="Genomic_DNA"/>
</dbReference>
<dbReference type="InterPro" id="IPR013106">
    <property type="entry name" value="Ig_V-set"/>
</dbReference>
<dbReference type="Gene3D" id="2.60.40.10">
    <property type="entry name" value="Immunoglobulins"/>
    <property type="match status" value="1"/>
</dbReference>
<evidence type="ECO:0000313" key="2">
    <source>
        <dbReference type="EMBL" id="KAL0161111.1"/>
    </source>
</evidence>
<dbReference type="Pfam" id="PF07686">
    <property type="entry name" value="V-set"/>
    <property type="match status" value="1"/>
</dbReference>
<dbReference type="PANTHER" id="PTHR21063:SF4">
    <property type="entry name" value="CD48 ANTIGEN-RELATED"/>
    <property type="match status" value="1"/>
</dbReference>
<dbReference type="Proteomes" id="UP001529510">
    <property type="component" value="Unassembled WGS sequence"/>
</dbReference>
<feature type="domain" description="Immunoglobulin" evidence="1">
    <location>
        <begin position="12"/>
        <end position="113"/>
    </location>
</feature>
<gene>
    <name evidence="2" type="ORF">M9458_044836</name>
</gene>
<feature type="non-terminal residue" evidence="2">
    <location>
        <position position="1"/>
    </location>
</feature>
<dbReference type="InterPro" id="IPR013783">
    <property type="entry name" value="Ig-like_fold"/>
</dbReference>
<dbReference type="AlphaFoldDB" id="A0ABD0NIR7"/>
<keyword evidence="3" id="KW-1185">Reference proteome</keyword>
<evidence type="ECO:0000259" key="1">
    <source>
        <dbReference type="SMART" id="SM00409"/>
    </source>
</evidence>
<dbReference type="SUPFAM" id="SSF48726">
    <property type="entry name" value="Immunoglobulin"/>
    <property type="match status" value="1"/>
</dbReference>
<protein>
    <recommendedName>
        <fullName evidence="1">Immunoglobulin domain-containing protein</fullName>
    </recommendedName>
</protein>
<accession>A0ABD0NIR7</accession>